<dbReference type="SMART" id="SM00862">
    <property type="entry name" value="Trans_reg_C"/>
    <property type="match status" value="1"/>
</dbReference>
<feature type="domain" description="OmpR/PhoB-type" evidence="9">
    <location>
        <begin position="126"/>
        <end position="225"/>
    </location>
</feature>
<accession>A0ABV2JG10</accession>
<evidence type="ECO:0000256" key="6">
    <source>
        <dbReference type="PROSITE-ProRule" id="PRU00169"/>
    </source>
</evidence>
<dbReference type="InterPro" id="IPR011006">
    <property type="entry name" value="CheY-like_superfamily"/>
</dbReference>
<dbReference type="Gene3D" id="3.40.50.2300">
    <property type="match status" value="1"/>
</dbReference>
<gene>
    <name evidence="10" type="ORF">ABID28_001361</name>
</gene>
<feature type="domain" description="Response regulatory" evidence="8">
    <location>
        <begin position="4"/>
        <end position="118"/>
    </location>
</feature>
<reference evidence="10 11" key="1">
    <citation type="submission" date="2024-06" db="EMBL/GenBank/DDBJ databases">
        <title>Genomic Encyclopedia of Type Strains, Phase IV (KMG-IV): sequencing the most valuable type-strain genomes for metagenomic binning, comparative biology and taxonomic classification.</title>
        <authorList>
            <person name="Goeker M."/>
        </authorList>
    </citation>
    <scope>NUCLEOTIDE SEQUENCE [LARGE SCALE GENOMIC DNA]</scope>
    <source>
        <strain evidence="10 11">DSM 28302</strain>
    </source>
</reference>
<evidence type="ECO:0000256" key="3">
    <source>
        <dbReference type="ARBA" id="ARBA00023015"/>
    </source>
</evidence>
<dbReference type="Pfam" id="PF00486">
    <property type="entry name" value="Trans_reg_C"/>
    <property type="match status" value="1"/>
</dbReference>
<dbReference type="InterPro" id="IPR001789">
    <property type="entry name" value="Sig_transdc_resp-reg_receiver"/>
</dbReference>
<evidence type="ECO:0000313" key="11">
    <source>
        <dbReference type="Proteomes" id="UP001549037"/>
    </source>
</evidence>
<dbReference type="PROSITE" id="PS51755">
    <property type="entry name" value="OMPR_PHOB"/>
    <property type="match status" value="1"/>
</dbReference>
<keyword evidence="3" id="KW-0805">Transcription regulation</keyword>
<keyword evidence="5" id="KW-0804">Transcription</keyword>
<keyword evidence="11" id="KW-1185">Reference proteome</keyword>
<evidence type="ECO:0000256" key="7">
    <source>
        <dbReference type="PROSITE-ProRule" id="PRU01091"/>
    </source>
</evidence>
<dbReference type="PANTHER" id="PTHR48111:SF22">
    <property type="entry name" value="REGULATOR OF RPOS"/>
    <property type="match status" value="1"/>
</dbReference>
<dbReference type="PROSITE" id="PS50110">
    <property type="entry name" value="RESPONSE_REGULATORY"/>
    <property type="match status" value="1"/>
</dbReference>
<dbReference type="InterPro" id="IPR039420">
    <property type="entry name" value="WalR-like"/>
</dbReference>
<feature type="DNA-binding region" description="OmpR/PhoB-type" evidence="7">
    <location>
        <begin position="126"/>
        <end position="225"/>
    </location>
</feature>
<dbReference type="GO" id="GO:0003677">
    <property type="term" value="F:DNA binding"/>
    <property type="evidence" value="ECO:0007669"/>
    <property type="project" value="UniProtKB-KW"/>
</dbReference>
<comment type="caution">
    <text evidence="10">The sequence shown here is derived from an EMBL/GenBank/DDBJ whole genome shotgun (WGS) entry which is preliminary data.</text>
</comment>
<dbReference type="PANTHER" id="PTHR48111">
    <property type="entry name" value="REGULATOR OF RPOS"/>
    <property type="match status" value="1"/>
</dbReference>
<keyword evidence="4 7" id="KW-0238">DNA-binding</keyword>
<dbReference type="InterPro" id="IPR001867">
    <property type="entry name" value="OmpR/PhoB-type_DNA-bd"/>
</dbReference>
<sequence>MTLSILLAEDEEQLARVYTAALEHKGYQVVRVSNGQEAIDQSKEQVFDVMILDIMMPVKSGLEALAEIRSSGDKTHVVMLTAMSGLDDKVTGLETGADDYLTKPISLKELLARMASLERRLHSFTDKVLNLGNIILNTSQQELATSNTIRLSNKESQLMAFFMLNHGKELRTKDIFQHLWAKDKDPEIDEGYVYIYVSYLRQKLKAIGANLEIIGDENQSYHLRIREEVE</sequence>
<dbReference type="Gene3D" id="6.10.250.690">
    <property type="match status" value="1"/>
</dbReference>
<keyword evidence="2" id="KW-0902">Two-component regulatory system</keyword>
<feature type="modified residue" description="4-aspartylphosphate" evidence="6">
    <location>
        <position position="53"/>
    </location>
</feature>
<evidence type="ECO:0000259" key="8">
    <source>
        <dbReference type="PROSITE" id="PS50110"/>
    </source>
</evidence>
<dbReference type="Proteomes" id="UP001549037">
    <property type="component" value="Unassembled WGS sequence"/>
</dbReference>
<evidence type="ECO:0000259" key="9">
    <source>
        <dbReference type="PROSITE" id="PS51755"/>
    </source>
</evidence>
<dbReference type="RefSeq" id="WP_354369271.1">
    <property type="nucleotide sequence ID" value="NZ_JBEPLN010000023.1"/>
</dbReference>
<dbReference type="CDD" id="cd17574">
    <property type="entry name" value="REC_OmpR"/>
    <property type="match status" value="1"/>
</dbReference>
<evidence type="ECO:0000313" key="10">
    <source>
        <dbReference type="EMBL" id="MET3634702.1"/>
    </source>
</evidence>
<keyword evidence="1 6" id="KW-0597">Phosphoprotein</keyword>
<dbReference type="SUPFAM" id="SSF52172">
    <property type="entry name" value="CheY-like"/>
    <property type="match status" value="1"/>
</dbReference>
<dbReference type="Gene3D" id="1.10.10.10">
    <property type="entry name" value="Winged helix-like DNA-binding domain superfamily/Winged helix DNA-binding domain"/>
    <property type="match status" value="1"/>
</dbReference>
<dbReference type="CDD" id="cd00383">
    <property type="entry name" value="trans_reg_C"/>
    <property type="match status" value="1"/>
</dbReference>
<dbReference type="SMART" id="SM00448">
    <property type="entry name" value="REC"/>
    <property type="match status" value="1"/>
</dbReference>
<evidence type="ECO:0000256" key="2">
    <source>
        <dbReference type="ARBA" id="ARBA00023012"/>
    </source>
</evidence>
<dbReference type="InterPro" id="IPR036388">
    <property type="entry name" value="WH-like_DNA-bd_sf"/>
</dbReference>
<name>A0ABV2JG10_9STRE</name>
<evidence type="ECO:0000256" key="4">
    <source>
        <dbReference type="ARBA" id="ARBA00023125"/>
    </source>
</evidence>
<evidence type="ECO:0000256" key="1">
    <source>
        <dbReference type="ARBA" id="ARBA00022553"/>
    </source>
</evidence>
<organism evidence="10 11">
    <name type="scientific">Streptococcus porcorum</name>
    <dbReference type="NCBI Taxonomy" id="701526"/>
    <lineage>
        <taxon>Bacteria</taxon>
        <taxon>Bacillati</taxon>
        <taxon>Bacillota</taxon>
        <taxon>Bacilli</taxon>
        <taxon>Lactobacillales</taxon>
        <taxon>Streptococcaceae</taxon>
        <taxon>Streptococcus</taxon>
    </lineage>
</organism>
<protein>
    <submittedName>
        <fullName evidence="10">DNA-binding response OmpR family regulator</fullName>
    </submittedName>
</protein>
<dbReference type="EMBL" id="JBEPLN010000023">
    <property type="protein sequence ID" value="MET3634702.1"/>
    <property type="molecule type" value="Genomic_DNA"/>
</dbReference>
<proteinExistence type="predicted"/>
<evidence type="ECO:0000256" key="5">
    <source>
        <dbReference type="ARBA" id="ARBA00023163"/>
    </source>
</evidence>
<dbReference type="Pfam" id="PF00072">
    <property type="entry name" value="Response_reg"/>
    <property type="match status" value="1"/>
</dbReference>